<dbReference type="EMBL" id="CP045875">
    <property type="protein sequence ID" value="QGG48415.1"/>
    <property type="molecule type" value="Genomic_DNA"/>
</dbReference>
<feature type="transmembrane region" description="Helical" evidence="8">
    <location>
        <begin position="339"/>
        <end position="359"/>
    </location>
</feature>
<dbReference type="GO" id="GO:0009847">
    <property type="term" value="P:spore germination"/>
    <property type="evidence" value="ECO:0007669"/>
    <property type="project" value="InterPro"/>
</dbReference>
<feature type="transmembrane region" description="Helical" evidence="8">
    <location>
        <begin position="273"/>
        <end position="297"/>
    </location>
</feature>
<comment type="similarity">
    <text evidence="2">Belongs to the amino acid-polyamine-organocation (APC) superfamily. Spore germination protein (SGP) (TC 2.A.3.9) family.</text>
</comment>
<evidence type="ECO:0000256" key="8">
    <source>
        <dbReference type="SAM" id="Phobius"/>
    </source>
</evidence>
<comment type="subcellular location">
    <subcellularLocation>
        <location evidence="1">Membrane</location>
        <topology evidence="1">Multi-pass membrane protein</topology>
    </subcellularLocation>
</comment>
<evidence type="ECO:0000256" key="4">
    <source>
        <dbReference type="ARBA" id="ARBA00022544"/>
    </source>
</evidence>
<dbReference type="OrthoDB" id="1675410at2"/>
<proteinExistence type="inferred from homology"/>
<feature type="transmembrane region" description="Helical" evidence="8">
    <location>
        <begin position="309"/>
        <end position="327"/>
    </location>
</feature>
<dbReference type="AlphaFoldDB" id="A0A5Q2N7E7"/>
<feature type="transmembrane region" description="Helical" evidence="8">
    <location>
        <begin position="12"/>
        <end position="30"/>
    </location>
</feature>
<evidence type="ECO:0000256" key="6">
    <source>
        <dbReference type="ARBA" id="ARBA00022989"/>
    </source>
</evidence>
<keyword evidence="6 8" id="KW-1133">Transmembrane helix</keyword>
<dbReference type="RefSeq" id="WP_153725596.1">
    <property type="nucleotide sequence ID" value="NZ_CP045875.1"/>
</dbReference>
<evidence type="ECO:0000256" key="2">
    <source>
        <dbReference type="ARBA" id="ARBA00007998"/>
    </source>
</evidence>
<evidence type="ECO:0000313" key="10">
    <source>
        <dbReference type="Proteomes" id="UP000366051"/>
    </source>
</evidence>
<sequence length="367" mass="42002">MKVKKKDGHIGGFEAFCLCNYLIYVKMFLAMPRHLIDEAGPVAWAVPLIVLVFTLVFFYILTSLLKMFEGLSFLEIAGLLWGTWAQWLLGFLFAAFFVLIIGLQLRIIGEFLLSTLLPHTPLSAVLFIMVGTFIYLAYFGIENLARLAGLLFPWLLVAFMVTFLLAMQRGDFYNFAPWLGYGEWRLLVSSVNHIGIYKEIILLAFIAPLFRNHQTLQQAGYTSLITLTFFFAFAQAVYIYVFPVHTGAELGFPLFQLTRLIYYGTFLQRLDPLFMFVWASISIIGMAAGFYVSALSLAQGAKASDYRPYLFPLAIIVLTIAFFHETSLEAVKAYRTFPAYLAIPIFGLPFLLWLWALLFHRQRRQRR</sequence>
<keyword evidence="7 8" id="KW-0472">Membrane</keyword>
<keyword evidence="5 8" id="KW-0812">Transmembrane</keyword>
<accession>A0A5Q2N7E7</accession>
<feature type="transmembrane region" description="Helical" evidence="8">
    <location>
        <begin position="147"/>
        <end position="166"/>
    </location>
</feature>
<feature type="transmembrane region" description="Helical" evidence="8">
    <location>
        <begin position="73"/>
        <end position="101"/>
    </location>
</feature>
<evidence type="ECO:0000256" key="7">
    <source>
        <dbReference type="ARBA" id="ARBA00023136"/>
    </source>
</evidence>
<keyword evidence="3" id="KW-0813">Transport</keyword>
<dbReference type="GO" id="GO:0016020">
    <property type="term" value="C:membrane"/>
    <property type="evidence" value="ECO:0007669"/>
    <property type="project" value="UniProtKB-SubCell"/>
</dbReference>
<evidence type="ECO:0000256" key="3">
    <source>
        <dbReference type="ARBA" id="ARBA00022448"/>
    </source>
</evidence>
<dbReference type="NCBIfam" id="TIGR00912">
    <property type="entry name" value="2A0309"/>
    <property type="match status" value="1"/>
</dbReference>
<dbReference type="PANTHER" id="PTHR34975">
    <property type="entry name" value="SPORE GERMINATION PROTEIN A2"/>
    <property type="match status" value="1"/>
</dbReference>
<keyword evidence="10" id="KW-1185">Reference proteome</keyword>
<feature type="transmembrane region" description="Helical" evidence="8">
    <location>
        <begin position="219"/>
        <end position="241"/>
    </location>
</feature>
<name>A0A5Q2N7E7_9FIRM</name>
<organism evidence="9 10">
    <name type="scientific">Heliorestis convoluta</name>
    <dbReference type="NCBI Taxonomy" id="356322"/>
    <lineage>
        <taxon>Bacteria</taxon>
        <taxon>Bacillati</taxon>
        <taxon>Bacillota</taxon>
        <taxon>Clostridia</taxon>
        <taxon>Eubacteriales</taxon>
        <taxon>Heliobacteriaceae</taxon>
        <taxon>Heliorestis</taxon>
    </lineage>
</organism>
<dbReference type="InterPro" id="IPR004761">
    <property type="entry name" value="Spore_GerAB"/>
</dbReference>
<gene>
    <name evidence="9" type="ORF">FTV88_2317</name>
</gene>
<feature type="transmembrane region" description="Helical" evidence="8">
    <location>
        <begin position="121"/>
        <end position="140"/>
    </location>
</feature>
<evidence type="ECO:0000313" key="9">
    <source>
        <dbReference type="EMBL" id="QGG48415.1"/>
    </source>
</evidence>
<evidence type="ECO:0000256" key="5">
    <source>
        <dbReference type="ARBA" id="ARBA00022692"/>
    </source>
</evidence>
<dbReference type="Proteomes" id="UP000366051">
    <property type="component" value="Chromosome"/>
</dbReference>
<feature type="transmembrane region" description="Helical" evidence="8">
    <location>
        <begin position="42"/>
        <end position="61"/>
    </location>
</feature>
<dbReference type="KEGG" id="hcv:FTV88_2317"/>
<dbReference type="PANTHER" id="PTHR34975:SF2">
    <property type="entry name" value="SPORE GERMINATION PROTEIN A2"/>
    <property type="match status" value="1"/>
</dbReference>
<keyword evidence="4" id="KW-0309">Germination</keyword>
<feature type="transmembrane region" description="Helical" evidence="8">
    <location>
        <begin position="186"/>
        <end position="207"/>
    </location>
</feature>
<reference evidence="10" key="1">
    <citation type="submission" date="2019-11" db="EMBL/GenBank/DDBJ databases">
        <title>Genome sequence of Heliorestis convoluta strain HH, an alkaliphilic and minimalistic phototrophic bacterium from a soda lake in Egypt.</title>
        <authorList>
            <person name="Dewey E.D."/>
            <person name="Stokes L.M."/>
            <person name="Burchell B.M."/>
            <person name="Shaffer K.N."/>
            <person name="Huntington A.M."/>
            <person name="Baker J.M."/>
            <person name="Nadendla S."/>
            <person name="Giglio M.G."/>
            <person name="Touchman J.W."/>
            <person name="Blankenship R.E."/>
            <person name="Madigan M.T."/>
            <person name="Sattley W.M."/>
        </authorList>
    </citation>
    <scope>NUCLEOTIDE SEQUENCE [LARGE SCALE GENOMIC DNA]</scope>
    <source>
        <strain evidence="10">HH</strain>
    </source>
</reference>
<evidence type="ECO:0000256" key="1">
    <source>
        <dbReference type="ARBA" id="ARBA00004141"/>
    </source>
</evidence>
<dbReference type="Pfam" id="PF03845">
    <property type="entry name" value="Spore_permease"/>
    <property type="match status" value="1"/>
</dbReference>
<protein>
    <submittedName>
        <fullName evidence="9">Spore germination family protein</fullName>
    </submittedName>
</protein>